<dbReference type="EMBL" id="QGKY02001250">
    <property type="protein sequence ID" value="KAF2564668.1"/>
    <property type="molecule type" value="Genomic_DNA"/>
</dbReference>
<sequence>MGDLPTLTVIHASIMHAATSPFGVSNTERSLRLNISIEISISLFHTFIDGLSTVQTYRLMSSSLCYFCFPQFVGLQISLQLPTIRYLCIWIALVVSIDIDRLLVLLDLNHISKIGTPFSPTFMSLYFR</sequence>
<dbReference type="EMBL" id="QGKW02000717">
    <property type="protein sequence ID" value="KAF2600196.1"/>
    <property type="molecule type" value="Genomic_DNA"/>
</dbReference>
<dbReference type="AlphaFoldDB" id="A0A3N6RGY1"/>
<protein>
    <submittedName>
        <fullName evidence="2">Uncharacterized protein</fullName>
    </submittedName>
</protein>
<comment type="caution">
    <text evidence="2">The sequence shown here is derived from an EMBL/GenBank/DDBJ whole genome shotgun (WGS) entry which is preliminary data.</text>
</comment>
<proteinExistence type="predicted"/>
<evidence type="ECO:0000313" key="3">
    <source>
        <dbReference type="Proteomes" id="UP000712281"/>
    </source>
</evidence>
<organism evidence="2 3">
    <name type="scientific">Brassica cretica</name>
    <name type="common">Mustard</name>
    <dbReference type="NCBI Taxonomy" id="69181"/>
    <lineage>
        <taxon>Eukaryota</taxon>
        <taxon>Viridiplantae</taxon>
        <taxon>Streptophyta</taxon>
        <taxon>Embryophyta</taxon>
        <taxon>Tracheophyta</taxon>
        <taxon>Spermatophyta</taxon>
        <taxon>Magnoliopsida</taxon>
        <taxon>eudicotyledons</taxon>
        <taxon>Gunneridae</taxon>
        <taxon>Pentapetalae</taxon>
        <taxon>rosids</taxon>
        <taxon>malvids</taxon>
        <taxon>Brassicales</taxon>
        <taxon>Brassicaceae</taxon>
        <taxon>Brassiceae</taxon>
        <taxon>Brassica</taxon>
    </lineage>
</organism>
<evidence type="ECO:0000313" key="2">
    <source>
        <dbReference type="EMBL" id="KAF2600196.1"/>
    </source>
</evidence>
<accession>A0A3N6RGY1</accession>
<name>A0A3N6RGY1_BRACR</name>
<reference evidence="2" key="1">
    <citation type="submission" date="2019-12" db="EMBL/GenBank/DDBJ databases">
        <title>Genome sequencing and annotation of Brassica cretica.</title>
        <authorList>
            <person name="Studholme D.J."/>
            <person name="Sarris P.F."/>
        </authorList>
    </citation>
    <scope>NUCLEOTIDE SEQUENCE</scope>
    <source>
        <strain evidence="2">PFS-001/15</strain>
        <strain evidence="1">PFS-102/07</strain>
        <tissue evidence="2">Leaf</tissue>
    </source>
</reference>
<dbReference type="Proteomes" id="UP000712281">
    <property type="component" value="Unassembled WGS sequence"/>
</dbReference>
<gene>
    <name evidence="2" type="ORF">F2Q68_00010638</name>
    <name evidence="1" type="ORF">F2Q70_00017695</name>
</gene>
<evidence type="ECO:0000313" key="1">
    <source>
        <dbReference type="EMBL" id="KAF2564668.1"/>
    </source>
</evidence>